<gene>
    <name evidence="2" type="ORF">EVAR_33596_1</name>
</gene>
<organism evidence="2 3">
    <name type="scientific">Eumeta variegata</name>
    <name type="common">Bagworm moth</name>
    <name type="synonym">Eumeta japonica</name>
    <dbReference type="NCBI Taxonomy" id="151549"/>
    <lineage>
        <taxon>Eukaryota</taxon>
        <taxon>Metazoa</taxon>
        <taxon>Ecdysozoa</taxon>
        <taxon>Arthropoda</taxon>
        <taxon>Hexapoda</taxon>
        <taxon>Insecta</taxon>
        <taxon>Pterygota</taxon>
        <taxon>Neoptera</taxon>
        <taxon>Endopterygota</taxon>
        <taxon>Lepidoptera</taxon>
        <taxon>Glossata</taxon>
        <taxon>Ditrysia</taxon>
        <taxon>Tineoidea</taxon>
        <taxon>Psychidae</taxon>
        <taxon>Oiketicinae</taxon>
        <taxon>Eumeta</taxon>
    </lineage>
</organism>
<keyword evidence="1" id="KW-0472">Membrane</keyword>
<sequence>MNFEVVSDDKALCWLKENQDVDGELSSMNLKKKLAESMLDHARYRVPKLLLQRNALQMKKSVRGDGAAAWCAVALSAAGGFGGYIGGRPAHRPPPRFPPALPTTRH</sequence>
<dbReference type="AlphaFoldDB" id="A0A4C1WAI4"/>
<evidence type="ECO:0000313" key="2">
    <source>
        <dbReference type="EMBL" id="GBP47880.1"/>
    </source>
</evidence>
<keyword evidence="1" id="KW-0812">Transmembrane</keyword>
<protein>
    <submittedName>
        <fullName evidence="2">Uncharacterized protein</fullName>
    </submittedName>
</protein>
<keyword evidence="3" id="KW-1185">Reference proteome</keyword>
<evidence type="ECO:0000256" key="1">
    <source>
        <dbReference type="SAM" id="Phobius"/>
    </source>
</evidence>
<keyword evidence="1" id="KW-1133">Transmembrane helix</keyword>
<accession>A0A4C1WAI4</accession>
<proteinExistence type="predicted"/>
<dbReference type="EMBL" id="BGZK01000512">
    <property type="protein sequence ID" value="GBP47880.1"/>
    <property type="molecule type" value="Genomic_DNA"/>
</dbReference>
<comment type="caution">
    <text evidence="2">The sequence shown here is derived from an EMBL/GenBank/DDBJ whole genome shotgun (WGS) entry which is preliminary data.</text>
</comment>
<reference evidence="2 3" key="1">
    <citation type="journal article" date="2019" name="Commun. Biol.">
        <title>The bagworm genome reveals a unique fibroin gene that provides high tensile strength.</title>
        <authorList>
            <person name="Kono N."/>
            <person name="Nakamura H."/>
            <person name="Ohtoshi R."/>
            <person name="Tomita M."/>
            <person name="Numata K."/>
            <person name="Arakawa K."/>
        </authorList>
    </citation>
    <scope>NUCLEOTIDE SEQUENCE [LARGE SCALE GENOMIC DNA]</scope>
</reference>
<feature type="transmembrane region" description="Helical" evidence="1">
    <location>
        <begin position="67"/>
        <end position="87"/>
    </location>
</feature>
<evidence type="ECO:0000313" key="3">
    <source>
        <dbReference type="Proteomes" id="UP000299102"/>
    </source>
</evidence>
<dbReference type="Proteomes" id="UP000299102">
    <property type="component" value="Unassembled WGS sequence"/>
</dbReference>
<name>A0A4C1WAI4_EUMVA</name>